<protein>
    <submittedName>
        <fullName evidence="1">Uncharacterized protein</fullName>
    </submittedName>
</protein>
<accession>A0A7U0GBI0</accession>
<name>A0A7U0GBI0_9CAUD</name>
<sequence>MLIDNLLNYLTRVVPEAKVSTYKVVLPFLYRLDPGIFEQQFNQFTTYLEEFSTEDNIAQFNQTVIDLLAEGIEEFGLYLTDDLPIYDKMELLAKICQALYHVDSHEDLQSIKYALEVAENPKEKLAEVLHVVDNTIDPHVVLEITAEVSPSLIYRLRDYLSEMEYRFPEGEDVNVPLVNRTKNALNFYGIERAIRYFKDGGSVGEPISNYLDYYLSEEKQTTEVIAKLALFSGIAAGLPTDKIKETIGNELPHYFVDPKTLVAISRLVTKLPLPEITND</sequence>
<gene>
    <name evidence="1" type="ORF">vBKpMFBKp24_027</name>
</gene>
<dbReference type="EMBL" id="MW394391">
    <property type="protein sequence ID" value="QQV92094.1"/>
    <property type="molecule type" value="Genomic_DNA"/>
</dbReference>
<evidence type="ECO:0000313" key="2">
    <source>
        <dbReference type="Proteomes" id="UP000596381"/>
    </source>
</evidence>
<reference evidence="1 2" key="1">
    <citation type="submission" date="2020-12" db="EMBL/GenBank/DDBJ databases">
        <title>Genomic characterization of four novel bacteriophages infecting Klebsiella pneumoniae.</title>
        <authorList>
            <person name="Estrada Bonilla B."/>
            <person name="Costa A.R."/>
            <person name="van Rossum T."/>
            <person name="Hagedoorn S."/>
            <person name="Wallinga H."/>
            <person name="Xiao M."/>
            <person name="Song W."/>
            <person name="Haas P.-J."/>
            <person name="Nobrega F.L."/>
            <person name="Brouns S.J.J."/>
        </authorList>
    </citation>
    <scope>NUCLEOTIDE SEQUENCE [LARGE SCALE GENOMIC DNA]</scope>
</reference>
<proteinExistence type="predicted"/>
<keyword evidence="2" id="KW-1185">Reference proteome</keyword>
<organism evidence="1 2">
    <name type="scientific">Klebsiella phage vB_KpM_FBKp24</name>
    <dbReference type="NCBI Taxonomy" id="2801834"/>
    <lineage>
        <taxon>Viruses</taxon>
        <taxon>Duplodnaviria</taxon>
        <taxon>Heunggongvirae</taxon>
        <taxon>Uroviricota</taxon>
        <taxon>Caudoviricetes</taxon>
        <taxon>Chimalliviridae</taxon>
        <taxon>Maaswegvirus</taxon>
        <taxon>Maaswegvirus Kp24</taxon>
    </lineage>
</organism>
<evidence type="ECO:0000313" key="1">
    <source>
        <dbReference type="EMBL" id="QQV92094.1"/>
    </source>
</evidence>
<dbReference type="Proteomes" id="UP000596381">
    <property type="component" value="Segment"/>
</dbReference>